<gene>
    <name evidence="3" type="ORF">NSCI0253_LOCUS43261</name>
</gene>
<evidence type="ECO:0000313" key="3">
    <source>
        <dbReference type="EMBL" id="CAD8868905.1"/>
    </source>
</evidence>
<dbReference type="EMBL" id="HBFQ01061109">
    <property type="protein sequence ID" value="CAD8868905.1"/>
    <property type="molecule type" value="Transcribed_RNA"/>
</dbReference>
<feature type="region of interest" description="Disordered" evidence="1">
    <location>
        <begin position="598"/>
        <end position="638"/>
    </location>
</feature>
<evidence type="ECO:0000259" key="2">
    <source>
        <dbReference type="PROSITE" id="PS50053"/>
    </source>
</evidence>
<protein>
    <recommendedName>
        <fullName evidence="2">Ubiquitin-like domain-containing protein</fullName>
    </recommendedName>
</protein>
<dbReference type="AlphaFoldDB" id="A0A7S1AY51"/>
<name>A0A7S1AY51_NOCSC</name>
<sequence length="638" mass="69330">MAQSTGGELDSSFSSSLFSIYRWTNRLDQEKGTFRRTQTKSNLALSVAALGDSISDAVDKDVLNPVQGASEVVAERLAQFGVVLEDVETRLEGDPKLLETVAKAKLAVTKAEGALKSSGDEKYMAAKEYAKNLNVDQKQSSFAWLFDSMSGAMGSMYGMYSFAKGKTGLYDALEESPDDIELTFLVPRKLAEYMDVEMTRGASVPVCVRVSAKATVSQLKERFFAKFLVPVGWQELHFGGAIMADSEKLTSLGVVAGAEVHLQTEHVGGFPLELSPFGSEETSMDLVQGLKLNGSTWDLSSDYWAAHPELSKFRSGDAAMSPIHEVVEESGPKVHSDNGRHPFFAWCYPLASGSTADSSAWEAAQLGSRKTYAADLRFMLVGGYVYFDRDKKPKQAISISPNDRKGLLRFNPPQHWKRAWTEPLAKKKRFQRITVESFRACGAQYFCWLNPLEVLGDVNAPRNGAFVYLFSKDMSPHGADCYFELAPQGAEATSVFGLPPAVGDFANLLTAGGLVDPVSTSKAFDDMTKSMNQASAAFTGFVDATKPMRQADIQDLTATLKGVADTSKGLAKMAGDQNVHKFAGLVVDGVERVAASVPSLPGHEEPTPPPTRDPTPTVPRTEVPPPSRCAWCSRRKAD</sequence>
<reference evidence="3" key="1">
    <citation type="submission" date="2021-01" db="EMBL/GenBank/DDBJ databases">
        <authorList>
            <person name="Corre E."/>
            <person name="Pelletier E."/>
            <person name="Niang G."/>
            <person name="Scheremetjew M."/>
            <person name="Finn R."/>
            <person name="Kale V."/>
            <person name="Holt S."/>
            <person name="Cochrane G."/>
            <person name="Meng A."/>
            <person name="Brown T."/>
            <person name="Cohen L."/>
        </authorList>
    </citation>
    <scope>NUCLEOTIDE SEQUENCE</scope>
</reference>
<dbReference type="Pfam" id="PF00240">
    <property type="entry name" value="ubiquitin"/>
    <property type="match status" value="1"/>
</dbReference>
<dbReference type="InterPro" id="IPR000626">
    <property type="entry name" value="Ubiquitin-like_dom"/>
</dbReference>
<dbReference type="CDD" id="cd17039">
    <property type="entry name" value="Ubl_ubiquitin_like"/>
    <property type="match status" value="1"/>
</dbReference>
<dbReference type="Gene3D" id="3.10.20.90">
    <property type="entry name" value="Phosphatidylinositol 3-kinase Catalytic Subunit, Chain A, domain 1"/>
    <property type="match status" value="1"/>
</dbReference>
<evidence type="ECO:0000256" key="1">
    <source>
        <dbReference type="SAM" id="MobiDB-lite"/>
    </source>
</evidence>
<proteinExistence type="predicted"/>
<feature type="domain" description="Ubiquitin-like" evidence="2">
    <location>
        <begin position="192"/>
        <end position="269"/>
    </location>
</feature>
<dbReference type="PROSITE" id="PS50053">
    <property type="entry name" value="UBIQUITIN_2"/>
    <property type="match status" value="1"/>
</dbReference>
<feature type="compositionally biased region" description="Pro residues" evidence="1">
    <location>
        <begin position="607"/>
        <end position="627"/>
    </location>
</feature>
<dbReference type="SUPFAM" id="SSF54236">
    <property type="entry name" value="Ubiquitin-like"/>
    <property type="match status" value="1"/>
</dbReference>
<accession>A0A7S1AY51</accession>
<dbReference type="InterPro" id="IPR029071">
    <property type="entry name" value="Ubiquitin-like_domsf"/>
</dbReference>
<organism evidence="3">
    <name type="scientific">Noctiluca scintillans</name>
    <name type="common">Sea sparkle</name>
    <name type="synonym">Red tide dinoflagellate</name>
    <dbReference type="NCBI Taxonomy" id="2966"/>
    <lineage>
        <taxon>Eukaryota</taxon>
        <taxon>Sar</taxon>
        <taxon>Alveolata</taxon>
        <taxon>Dinophyceae</taxon>
        <taxon>Noctilucales</taxon>
        <taxon>Noctilucaceae</taxon>
        <taxon>Noctiluca</taxon>
    </lineage>
</organism>